<dbReference type="RefSeq" id="WP_133588062.1">
    <property type="nucleotide sequence ID" value="NZ_CP037953.1"/>
</dbReference>
<name>A0A4R6UYN5_9GAMM</name>
<reference evidence="2 3" key="1">
    <citation type="submission" date="2019-03" db="EMBL/GenBank/DDBJ databases">
        <title>Genomic Encyclopedia of Type Strains, Phase IV (KMG-IV): sequencing the most valuable type-strain genomes for metagenomic binning, comparative biology and taxonomic classification.</title>
        <authorList>
            <person name="Goeker M."/>
        </authorList>
    </citation>
    <scope>NUCLEOTIDE SEQUENCE [LARGE SCALE GENOMIC DNA]</scope>
    <source>
        <strain evidence="2 3">DSM 103792</strain>
    </source>
</reference>
<feature type="signal peptide" evidence="1">
    <location>
        <begin position="1"/>
        <end position="20"/>
    </location>
</feature>
<gene>
    <name evidence="2" type="ORF">EV696_102368</name>
</gene>
<feature type="chain" id="PRO_5020865677" evidence="1">
    <location>
        <begin position="21"/>
        <end position="130"/>
    </location>
</feature>
<protein>
    <submittedName>
        <fullName evidence="2">Uncharacterized protein</fullName>
    </submittedName>
</protein>
<evidence type="ECO:0000313" key="2">
    <source>
        <dbReference type="EMBL" id="TDQ50685.1"/>
    </source>
</evidence>
<evidence type="ECO:0000256" key="1">
    <source>
        <dbReference type="SAM" id="SignalP"/>
    </source>
</evidence>
<organism evidence="2 3">
    <name type="scientific">Permianibacter aggregans</name>
    <dbReference type="NCBI Taxonomy" id="1510150"/>
    <lineage>
        <taxon>Bacteria</taxon>
        <taxon>Pseudomonadati</taxon>
        <taxon>Pseudomonadota</taxon>
        <taxon>Gammaproteobacteria</taxon>
        <taxon>Pseudomonadales</taxon>
        <taxon>Pseudomonadaceae</taxon>
        <taxon>Permianibacter</taxon>
    </lineage>
</organism>
<keyword evidence="3" id="KW-1185">Reference proteome</keyword>
<dbReference type="EMBL" id="SNYM01000002">
    <property type="protein sequence ID" value="TDQ50685.1"/>
    <property type="molecule type" value="Genomic_DNA"/>
</dbReference>
<sequence length="130" mass="14305">MPKWFIFLSLLALSAVTAAAEPAKSAEFTSAERAAIAAYYQQQQADQQLYQQYHQGSKPAAPAQPLSEKLLKKGEVLPAPYFADAKLLPARLSEQLQNPANSLTLVIGATVIRVELNNQTIIDWVHTNTR</sequence>
<keyword evidence="1" id="KW-0732">Signal</keyword>
<dbReference type="Gene3D" id="3.10.450.160">
    <property type="entry name" value="inner membrane protein cigr"/>
    <property type="match status" value="1"/>
</dbReference>
<accession>A0A4R6UYN5</accession>
<proteinExistence type="predicted"/>
<dbReference type="AlphaFoldDB" id="A0A4R6UYN5"/>
<dbReference type="Proteomes" id="UP000295375">
    <property type="component" value="Unassembled WGS sequence"/>
</dbReference>
<evidence type="ECO:0000313" key="3">
    <source>
        <dbReference type="Proteomes" id="UP000295375"/>
    </source>
</evidence>
<comment type="caution">
    <text evidence="2">The sequence shown here is derived from an EMBL/GenBank/DDBJ whole genome shotgun (WGS) entry which is preliminary data.</text>
</comment>